<proteinExistence type="predicted"/>
<evidence type="ECO:0000256" key="9">
    <source>
        <dbReference type="ARBA" id="ARBA00030464"/>
    </source>
</evidence>
<dbReference type="PANTHER" id="PTHR11922:SF2">
    <property type="entry name" value="GMP SYNTHASE [GLUTAMINE-HYDROLYZING]"/>
    <property type="match status" value="1"/>
</dbReference>
<dbReference type="GO" id="GO:0005524">
    <property type="term" value="F:ATP binding"/>
    <property type="evidence" value="ECO:0007669"/>
    <property type="project" value="UniProtKB-UniRule"/>
</dbReference>
<evidence type="ECO:0000256" key="7">
    <source>
        <dbReference type="ARBA" id="ARBA00022755"/>
    </source>
</evidence>
<keyword evidence="8 11" id="KW-0067">ATP-binding</keyword>
<dbReference type="PROSITE" id="PS51553">
    <property type="entry name" value="GMPS_ATP_PPASE"/>
    <property type="match status" value="1"/>
</dbReference>
<dbReference type="KEGG" id="psyt:DSAG12_00267"/>
<keyword evidence="5 11" id="KW-0547">Nucleotide-binding</keyword>
<comment type="catalytic activity">
    <reaction evidence="10">
        <text>XMP + L-glutamine + ATP + H2O = GMP + L-glutamate + AMP + diphosphate + 2 H(+)</text>
        <dbReference type="Rhea" id="RHEA:11680"/>
        <dbReference type="ChEBI" id="CHEBI:15377"/>
        <dbReference type="ChEBI" id="CHEBI:15378"/>
        <dbReference type="ChEBI" id="CHEBI:29985"/>
        <dbReference type="ChEBI" id="CHEBI:30616"/>
        <dbReference type="ChEBI" id="CHEBI:33019"/>
        <dbReference type="ChEBI" id="CHEBI:57464"/>
        <dbReference type="ChEBI" id="CHEBI:58115"/>
        <dbReference type="ChEBI" id="CHEBI:58359"/>
        <dbReference type="ChEBI" id="CHEBI:456215"/>
        <dbReference type="EC" id="6.3.5.2"/>
    </reaction>
</comment>
<dbReference type="UniPathway" id="UPA00189">
    <property type="reaction ID" value="UER00296"/>
</dbReference>
<evidence type="ECO:0000256" key="5">
    <source>
        <dbReference type="ARBA" id="ARBA00022741"/>
    </source>
</evidence>
<dbReference type="SUPFAM" id="SSF52402">
    <property type="entry name" value="Adenine nucleotide alpha hydrolases-like"/>
    <property type="match status" value="1"/>
</dbReference>
<evidence type="ECO:0000256" key="1">
    <source>
        <dbReference type="ARBA" id="ARBA00002332"/>
    </source>
</evidence>
<dbReference type="InterPro" id="IPR001674">
    <property type="entry name" value="GMP_synth_C"/>
</dbReference>
<dbReference type="Pfam" id="PF03054">
    <property type="entry name" value="tRNA_Me_trans"/>
    <property type="match status" value="1"/>
</dbReference>
<dbReference type="Pfam" id="PF00958">
    <property type="entry name" value="GMP_synt_C"/>
    <property type="match status" value="1"/>
</dbReference>
<dbReference type="GO" id="GO:0005829">
    <property type="term" value="C:cytosol"/>
    <property type="evidence" value="ECO:0007669"/>
    <property type="project" value="TreeGrafter"/>
</dbReference>
<gene>
    <name evidence="13" type="ORF">DSAG12_00267</name>
</gene>
<reference evidence="13 14" key="1">
    <citation type="journal article" date="2020" name="Nature">
        <title>Isolation of an archaeon at the prokaryote-eukaryote interface.</title>
        <authorList>
            <person name="Imachi H."/>
            <person name="Nobu M.K."/>
            <person name="Nakahara N."/>
            <person name="Morono Y."/>
            <person name="Ogawara M."/>
            <person name="Takaki Y."/>
            <person name="Takano Y."/>
            <person name="Uematsu K."/>
            <person name="Ikuta T."/>
            <person name="Ito M."/>
            <person name="Matsui Y."/>
            <person name="Miyazaki M."/>
            <person name="Murata K."/>
            <person name="Saito Y."/>
            <person name="Sakai S."/>
            <person name="Song C."/>
            <person name="Tasumi E."/>
            <person name="Yamanaka Y."/>
            <person name="Yamaguchi T."/>
            <person name="Kamagata Y."/>
            <person name="Tamaki H."/>
            <person name="Takai K."/>
        </authorList>
    </citation>
    <scope>NUCLEOTIDE SEQUENCE [LARGE SCALE GENOMIC DNA]</scope>
    <source>
        <strain evidence="13 14">MK-D1</strain>
    </source>
</reference>
<dbReference type="Gene3D" id="3.40.50.620">
    <property type="entry name" value="HUPs"/>
    <property type="match status" value="1"/>
</dbReference>
<evidence type="ECO:0000313" key="13">
    <source>
        <dbReference type="EMBL" id="QEE14454.1"/>
    </source>
</evidence>
<keyword evidence="4" id="KW-0436">Ligase</keyword>
<dbReference type="Proteomes" id="UP000321408">
    <property type="component" value="Chromosome"/>
</dbReference>
<feature type="domain" description="GMPS ATP-PPase" evidence="12">
    <location>
        <begin position="11"/>
        <end position="216"/>
    </location>
</feature>
<feature type="binding site" evidence="11">
    <location>
        <begin position="38"/>
        <end position="44"/>
    </location>
    <ligand>
        <name>ATP</name>
        <dbReference type="ChEBI" id="CHEBI:30616"/>
    </ligand>
</feature>
<dbReference type="InterPro" id="IPR025777">
    <property type="entry name" value="GMPS_ATP_PPase_dom"/>
</dbReference>
<dbReference type="SUPFAM" id="SSF54810">
    <property type="entry name" value="GMP synthetase C-terminal dimerisation domain"/>
    <property type="match status" value="1"/>
</dbReference>
<evidence type="ECO:0000256" key="6">
    <source>
        <dbReference type="ARBA" id="ARBA00022749"/>
    </source>
</evidence>
<protein>
    <recommendedName>
        <fullName evidence="3">GMP synthase (glutamine-hydrolyzing)</fullName>
        <ecNumber evidence="3">6.3.5.2</ecNumber>
    </recommendedName>
    <alternativeName>
        <fullName evidence="9">GMP synthetase</fullName>
    </alternativeName>
</protein>
<dbReference type="GO" id="GO:0003921">
    <property type="term" value="F:GMP synthase activity"/>
    <property type="evidence" value="ECO:0007669"/>
    <property type="project" value="InterPro"/>
</dbReference>
<dbReference type="RefSeq" id="WP_147661407.1">
    <property type="nucleotide sequence ID" value="NZ_CP042905.2"/>
</dbReference>
<evidence type="ECO:0000256" key="4">
    <source>
        <dbReference type="ARBA" id="ARBA00022598"/>
    </source>
</evidence>
<evidence type="ECO:0000256" key="8">
    <source>
        <dbReference type="ARBA" id="ARBA00022840"/>
    </source>
</evidence>
<accession>A0A5B9D5U0</accession>
<dbReference type="GeneID" id="41328270"/>
<sequence>MKNHRLITSFKNSEAFIAEATQFLEKFAKDKKVFCALSGGVDSAAVYLLLKHAQINVLPVFIDHGLMRIINGMEEREYIKKYFPDARIVDIRADFLPKIFLEEDAENKRKLFKTGYSDIISRTIRDEKCDLLADGTILPDIEESFGVKISDLKETLSIQEEIDLKSKNNKGFVKSQHNLDIEYEVEATIQPVASLTKPEIREILKYFKMPEEIVYRKAFPGPALAARIIGPITAENLSFEKKVHDIVESKINEYYIKNHGKSMIINDKGEQEPFQMFAAISEDVLNKKVTGLVNGQRTYDFPLVVYGKWNYKSLTEMASKITGYTRMFYEIVDCKKGVYDVVIRSVNSIDARTASVTDLPYDLISSIAEHLSEIPETKRIYFDMTPKPPGTIEYV</sequence>
<dbReference type="AlphaFoldDB" id="A0A5B9D5U0"/>
<dbReference type="PANTHER" id="PTHR11922">
    <property type="entry name" value="GMP SYNTHASE-RELATED"/>
    <property type="match status" value="1"/>
</dbReference>
<evidence type="ECO:0000256" key="11">
    <source>
        <dbReference type="PROSITE-ProRule" id="PRU00886"/>
    </source>
</evidence>
<dbReference type="InterPro" id="IPR014729">
    <property type="entry name" value="Rossmann-like_a/b/a_fold"/>
</dbReference>
<keyword evidence="7 11" id="KW-0658">Purine biosynthesis</keyword>
<evidence type="ECO:0000313" key="14">
    <source>
        <dbReference type="Proteomes" id="UP000321408"/>
    </source>
</evidence>
<reference evidence="13 14" key="2">
    <citation type="journal article" date="2024" name="Int. J. Syst. Evol. Microbiol.">
        <title>Promethearchaeum syntrophicum gen. nov., sp. nov., an anaerobic, obligately syntrophic archaeon, the first isolate of the lineage 'Asgard' archaea, and proposal of the new archaeal phylum Promethearchaeota phyl. nov. and kingdom Promethearchaeati regn. nov.</title>
        <authorList>
            <person name="Imachi H."/>
            <person name="Nobu M.K."/>
            <person name="Kato S."/>
            <person name="Takaki Y."/>
            <person name="Miyazaki M."/>
            <person name="Miyata M."/>
            <person name="Ogawara M."/>
            <person name="Saito Y."/>
            <person name="Sakai S."/>
            <person name="Tahara Y.O."/>
            <person name="Takano Y."/>
            <person name="Tasumi E."/>
            <person name="Uematsu K."/>
            <person name="Yoshimura T."/>
            <person name="Itoh T."/>
            <person name="Ohkuma M."/>
            <person name="Takai K."/>
        </authorList>
    </citation>
    <scope>NUCLEOTIDE SEQUENCE [LARGE SCALE GENOMIC DNA]</scope>
    <source>
        <strain evidence="13 14">MK-D1</strain>
    </source>
</reference>
<dbReference type="Gene3D" id="3.30.300.10">
    <property type="match status" value="2"/>
</dbReference>
<dbReference type="EMBL" id="CP042905">
    <property type="protein sequence ID" value="QEE14454.1"/>
    <property type="molecule type" value="Genomic_DNA"/>
</dbReference>
<dbReference type="OrthoDB" id="33844at2157"/>
<evidence type="ECO:0000256" key="2">
    <source>
        <dbReference type="ARBA" id="ARBA00005153"/>
    </source>
</evidence>
<evidence type="ECO:0000259" key="12">
    <source>
        <dbReference type="PROSITE" id="PS51553"/>
    </source>
</evidence>
<dbReference type="EC" id="6.3.5.2" evidence="3"/>
<keyword evidence="6 11" id="KW-0332">GMP biosynthesis</keyword>
<comment type="pathway">
    <text evidence="2">Purine metabolism; GMP biosynthesis; GMP from XMP (L-Gln route): step 1/1.</text>
</comment>
<keyword evidence="14" id="KW-1185">Reference proteome</keyword>
<comment type="function">
    <text evidence="1">Catalyzes the synthesis of GMP from XMP.</text>
</comment>
<evidence type="ECO:0000256" key="3">
    <source>
        <dbReference type="ARBA" id="ARBA00012746"/>
    </source>
</evidence>
<organism evidence="13 14">
    <name type="scientific">Promethearchaeum syntrophicum</name>
    <dbReference type="NCBI Taxonomy" id="2594042"/>
    <lineage>
        <taxon>Archaea</taxon>
        <taxon>Promethearchaeati</taxon>
        <taxon>Promethearchaeota</taxon>
        <taxon>Promethearchaeia</taxon>
        <taxon>Promethearchaeales</taxon>
        <taxon>Promethearchaeaceae</taxon>
        <taxon>Promethearchaeum</taxon>
    </lineage>
</organism>
<name>A0A5B9D5U0_9ARCH</name>
<evidence type="ECO:0000256" key="10">
    <source>
        <dbReference type="ARBA" id="ARBA00049404"/>
    </source>
</evidence>